<dbReference type="EMBL" id="CM037619">
    <property type="protein sequence ID" value="KAH8007984.1"/>
    <property type="molecule type" value="Genomic_DNA"/>
</dbReference>
<name>A0ACB8FRK4_9SAUR</name>
<dbReference type="Proteomes" id="UP000827872">
    <property type="component" value="Linkage Group LG06"/>
</dbReference>
<gene>
    <name evidence="1" type="ORF">K3G42_026937</name>
</gene>
<comment type="caution">
    <text evidence="1">The sequence shown here is derived from an EMBL/GenBank/DDBJ whole genome shotgun (WGS) entry which is preliminary data.</text>
</comment>
<keyword evidence="2" id="KW-1185">Reference proteome</keyword>
<proteinExistence type="predicted"/>
<accession>A0ACB8FRK4</accession>
<sequence>MAAQVAPAAAATSLGAPAPSDLKKAEPPRDCSSEEAGGEAAAEKQQQQQQPPSSESDGPPGKELQDGAESNGGGAGAEADLKSPNGNPRPGGGGGGGGGASSLNNNLPEPPGSGSNSSDGVGTPQPQQQPPQQQQQQPPQPPLPAPHPVALAPPAYGFGYGRGAQAAAAVAFHQHGGQQSPGMAALQSGGLDQAYPGPTGAPPQNSHGGPATEHSFANHQYNSYYPAAGRSAYPPPPQAYALSSPRGSAQGPAQAGPKPPSAAFQQQQRFGALGPAAGGGPGGGATPQPTSTPTLNQLLTSPSSARGYQAYPGTDYGTGPQDGAGGAANKAPAAAADLASQYGGATAGQGWGAAGAGGGQQRSHLAPMSPGSSGGGAGGGQPLSRSQQGVSGSIQMHLCDSGLHPFQKSSY</sequence>
<reference evidence="1" key="1">
    <citation type="submission" date="2021-08" db="EMBL/GenBank/DDBJ databases">
        <title>The first chromosome-level gecko genome reveals the dynamic sex chromosomes of Neotropical dwarf geckos (Sphaerodactylidae: Sphaerodactylus).</title>
        <authorList>
            <person name="Pinto B.J."/>
            <person name="Keating S.E."/>
            <person name="Gamble T."/>
        </authorList>
    </citation>
    <scope>NUCLEOTIDE SEQUENCE</scope>
    <source>
        <strain evidence="1">TG3544</strain>
    </source>
</reference>
<organism evidence="1 2">
    <name type="scientific">Sphaerodactylus townsendi</name>
    <dbReference type="NCBI Taxonomy" id="933632"/>
    <lineage>
        <taxon>Eukaryota</taxon>
        <taxon>Metazoa</taxon>
        <taxon>Chordata</taxon>
        <taxon>Craniata</taxon>
        <taxon>Vertebrata</taxon>
        <taxon>Euteleostomi</taxon>
        <taxon>Lepidosauria</taxon>
        <taxon>Squamata</taxon>
        <taxon>Bifurcata</taxon>
        <taxon>Gekkota</taxon>
        <taxon>Sphaerodactylidae</taxon>
        <taxon>Sphaerodactylus</taxon>
    </lineage>
</organism>
<evidence type="ECO:0000313" key="2">
    <source>
        <dbReference type="Proteomes" id="UP000827872"/>
    </source>
</evidence>
<evidence type="ECO:0000313" key="1">
    <source>
        <dbReference type="EMBL" id="KAH8007984.1"/>
    </source>
</evidence>
<protein>
    <submittedName>
        <fullName evidence="1">Uncharacterized protein</fullName>
    </submittedName>
</protein>